<gene>
    <name evidence="9" type="primary">inx</name>
    <name evidence="10" type="ORF">XAT740_LOCUS11698</name>
</gene>
<dbReference type="EMBL" id="CAJNOR010000647">
    <property type="protein sequence ID" value="CAF0971651.1"/>
    <property type="molecule type" value="Genomic_DNA"/>
</dbReference>
<proteinExistence type="inferred from homology"/>
<comment type="caution">
    <text evidence="10">The sequence shown here is derived from an EMBL/GenBank/DDBJ whole genome shotgun (WGS) entry which is preliminary data.</text>
</comment>
<keyword evidence="7 9" id="KW-0472">Membrane</keyword>
<keyword evidence="4 9" id="KW-0812">Transmembrane</keyword>
<keyword evidence="2 9" id="KW-0813">Transport</keyword>
<sequence length="549" mass="64350">MSTNKSSKWSSSSSLSKIVSRITRTLSFTSKKSQQTFKTNNKKVKPTETVVKNVNFVPQSVPILRRHPPLPISKVVFSHHRSKEHIYHENIYVNNYIEEEECDDDHYRYSLRPNLSLFNISVENVNCQSHEYPPLQQDWIDWFFLMEILKIANTFSGILSFANVRAKAEDFLVDRLGYKFTVGILCLFAILCGVKTSYAVPIICWIPAQLKRYERAITAYCYANNTYYIPDNRRIPTTINERYESLIIYYQWLPWILGAQAVLFYLPKLVWSFALSGSRQNVKDLLKNASEVYAVPPFDKKKSVKEYREDKLSHLKSELFEKANRMNRLTQTPRWCQRISSCYLIISYIGVKCLYVFICLLQIGLIHLIIGKRPLGISRFNHLEKKSLQTHFLAQFTQKMTSGVTELIDTNSFPKRTLCDFTFRELASNHAYTVECILPLNIIVEKMYVFLYIWFILLGVITFFDLIKWIIHLIHCFVSSDKSREHYVRTHLIDRNRCSPEQIQAFAKEHLTGDNYFLLKLLSKNISTFVVVDIIDYYFKPATHKKKDE</sequence>
<name>A0A814ET81_ADIRI</name>
<comment type="function">
    <text evidence="9">Structural component of the gap junctions.</text>
</comment>
<dbReference type="PROSITE" id="PS51013">
    <property type="entry name" value="PANNEXIN"/>
    <property type="match status" value="1"/>
</dbReference>
<dbReference type="PRINTS" id="PR01262">
    <property type="entry name" value="INNEXIN"/>
</dbReference>
<organism evidence="10 11">
    <name type="scientific">Adineta ricciae</name>
    <name type="common">Rotifer</name>
    <dbReference type="NCBI Taxonomy" id="249248"/>
    <lineage>
        <taxon>Eukaryota</taxon>
        <taxon>Metazoa</taxon>
        <taxon>Spiralia</taxon>
        <taxon>Gnathifera</taxon>
        <taxon>Rotifera</taxon>
        <taxon>Eurotatoria</taxon>
        <taxon>Bdelloidea</taxon>
        <taxon>Adinetida</taxon>
        <taxon>Adinetidae</taxon>
        <taxon>Adineta</taxon>
    </lineage>
</organism>
<evidence type="ECO:0000256" key="3">
    <source>
        <dbReference type="ARBA" id="ARBA00022475"/>
    </source>
</evidence>
<evidence type="ECO:0000256" key="7">
    <source>
        <dbReference type="ARBA" id="ARBA00023136"/>
    </source>
</evidence>
<reference evidence="10" key="1">
    <citation type="submission" date="2021-02" db="EMBL/GenBank/DDBJ databases">
        <authorList>
            <person name="Nowell W R."/>
        </authorList>
    </citation>
    <scope>NUCLEOTIDE SEQUENCE</scope>
</reference>
<evidence type="ECO:0000256" key="8">
    <source>
        <dbReference type="ARBA" id="ARBA00023303"/>
    </source>
</evidence>
<keyword evidence="11" id="KW-1185">Reference proteome</keyword>
<keyword evidence="6 9" id="KW-0406">Ion transport</keyword>
<keyword evidence="3" id="KW-1003">Cell membrane</keyword>
<dbReference type="Proteomes" id="UP000663828">
    <property type="component" value="Unassembled WGS sequence"/>
</dbReference>
<feature type="transmembrane region" description="Helical" evidence="9">
    <location>
        <begin position="247"/>
        <end position="266"/>
    </location>
</feature>
<protein>
    <recommendedName>
        <fullName evidence="9">Innexin</fullName>
    </recommendedName>
</protein>
<dbReference type="PANTHER" id="PTHR11893">
    <property type="entry name" value="INNEXIN"/>
    <property type="match status" value="1"/>
</dbReference>
<comment type="subcellular location">
    <subcellularLocation>
        <location evidence="1 9">Cell membrane</location>
        <topology evidence="1 9">Multi-pass membrane protein</topology>
    </subcellularLocation>
</comment>
<dbReference type="GO" id="GO:0005921">
    <property type="term" value="C:gap junction"/>
    <property type="evidence" value="ECO:0007669"/>
    <property type="project" value="UniProtKB-UniRule"/>
</dbReference>
<evidence type="ECO:0000313" key="11">
    <source>
        <dbReference type="Proteomes" id="UP000663828"/>
    </source>
</evidence>
<dbReference type="AlphaFoldDB" id="A0A814ET81"/>
<comment type="similarity">
    <text evidence="9">Belongs to the pannexin family.</text>
</comment>
<dbReference type="GO" id="GO:0034220">
    <property type="term" value="P:monoatomic ion transmembrane transport"/>
    <property type="evidence" value="ECO:0007669"/>
    <property type="project" value="UniProtKB-KW"/>
</dbReference>
<evidence type="ECO:0000256" key="1">
    <source>
        <dbReference type="ARBA" id="ARBA00004651"/>
    </source>
</evidence>
<evidence type="ECO:0000256" key="9">
    <source>
        <dbReference type="RuleBase" id="RU010713"/>
    </source>
</evidence>
<evidence type="ECO:0000256" key="5">
    <source>
        <dbReference type="ARBA" id="ARBA00022989"/>
    </source>
</evidence>
<accession>A0A814ET81</accession>
<evidence type="ECO:0000256" key="2">
    <source>
        <dbReference type="ARBA" id="ARBA00022448"/>
    </source>
</evidence>
<evidence type="ECO:0000256" key="4">
    <source>
        <dbReference type="ARBA" id="ARBA00022692"/>
    </source>
</evidence>
<dbReference type="InterPro" id="IPR000990">
    <property type="entry name" value="Innexin"/>
</dbReference>
<feature type="transmembrane region" description="Helical" evidence="9">
    <location>
        <begin position="182"/>
        <end position="206"/>
    </location>
</feature>
<dbReference type="Pfam" id="PF00876">
    <property type="entry name" value="Innexin"/>
    <property type="match status" value="1"/>
</dbReference>
<keyword evidence="8 9" id="KW-0407">Ion channel</keyword>
<keyword evidence="5 9" id="KW-1133">Transmembrane helix</keyword>
<evidence type="ECO:0000313" key="10">
    <source>
        <dbReference type="EMBL" id="CAF0971651.1"/>
    </source>
</evidence>
<evidence type="ECO:0000256" key="6">
    <source>
        <dbReference type="ARBA" id="ARBA00023065"/>
    </source>
</evidence>
<feature type="transmembrane region" description="Helical" evidence="9">
    <location>
        <begin position="449"/>
        <end position="471"/>
    </location>
</feature>
<dbReference type="GO" id="GO:0005886">
    <property type="term" value="C:plasma membrane"/>
    <property type="evidence" value="ECO:0007669"/>
    <property type="project" value="UniProtKB-SubCell"/>
</dbReference>
<dbReference type="PANTHER" id="PTHR11893:SF36">
    <property type="entry name" value="INNEXIN-5"/>
    <property type="match status" value="1"/>
</dbReference>
<feature type="transmembrane region" description="Helical" evidence="9">
    <location>
        <begin position="345"/>
        <end position="370"/>
    </location>
</feature>